<dbReference type="Pfam" id="PF03796">
    <property type="entry name" value="DnaB_C"/>
    <property type="match status" value="1"/>
</dbReference>
<dbReference type="CDD" id="cd00984">
    <property type="entry name" value="DnaB_C"/>
    <property type="match status" value="1"/>
</dbReference>
<dbReference type="PANTHER" id="PTHR30153">
    <property type="entry name" value="REPLICATIVE DNA HELICASE DNAB"/>
    <property type="match status" value="1"/>
</dbReference>
<dbReference type="InterPro" id="IPR007694">
    <property type="entry name" value="DNA_helicase_DnaB-like_C"/>
</dbReference>
<comment type="caution">
    <text evidence="14">The sequence shown here is derived from an EMBL/GenBank/DDBJ whole genome shotgun (WGS) entry which is preliminary data.</text>
</comment>
<keyword evidence="4 12" id="KW-0547">Nucleotide-binding</keyword>
<evidence type="ECO:0000313" key="14">
    <source>
        <dbReference type="EMBL" id="MDN4600019.1"/>
    </source>
</evidence>
<name>A0ABT8J4L7_9BACL</name>
<comment type="function">
    <text evidence="12">The main replicative DNA helicase, it participates in initiation and elongation during chromosome replication. Travels ahead of the DNA replisome, separating dsDNA into templates for DNA synthesis. A processive ATP-dependent 5'-3' DNA helicase it has DNA-dependent ATPase activity.</text>
</comment>
<dbReference type="EC" id="5.6.2.3" evidence="11 12"/>
<dbReference type="PROSITE" id="PS51199">
    <property type="entry name" value="SF4_HELICASE"/>
    <property type="match status" value="1"/>
</dbReference>
<sequence length="437" mass="48276">MNNLYNLQAEQAVIGSLLLDRSGDNTALAVALLTPQDFSSQHRLIFESVIVLHESEKAVDLVTLYADLETRGVTEDIGGIEYLGNLVDAVPTVANAKEYIAIVQSLGLKRQALRLLEEQRQSLEESADPLEVIAGIKAGAEELSGRSPVEGGMVKINDVMTGHDDDLETRSKSKGITGVPTCGVDLNRLTGGRQKQDLIIVAARPSVGKTAFMLNNSRAAAMSGVTVGIFSLEMPGKKLGERLIGSIGNLDGTLLRTGQLGPEHWPEYTMSRSILNELPIYIDDTPGITIQQIAAKVKKLKKEHDNLFIQIDYLQLISAGKKFSSREQEIAYISRSLKQIARDNDCPVEVLSQLSRGVEQRQDKRPMMSDLRESGSIEQDADEIDFLYRDDYYNAETEKKNIVEIIVAKGRNTGTGLAEMIYLKNFSKFVNIERMQY</sequence>
<dbReference type="SUPFAM" id="SSF52540">
    <property type="entry name" value="P-loop containing nucleoside triphosphate hydrolases"/>
    <property type="match status" value="1"/>
</dbReference>
<evidence type="ECO:0000256" key="12">
    <source>
        <dbReference type="RuleBase" id="RU362085"/>
    </source>
</evidence>
<dbReference type="EMBL" id="JAROCD010000001">
    <property type="protein sequence ID" value="MDN4600019.1"/>
    <property type="molecule type" value="Genomic_DNA"/>
</dbReference>
<keyword evidence="5 12" id="KW-0378">Hydrolase</keyword>
<keyword evidence="7 12" id="KW-0067">ATP-binding</keyword>
<protein>
    <recommendedName>
        <fullName evidence="11 12">Replicative DNA helicase</fullName>
        <ecNumber evidence="11 12">5.6.2.3</ecNumber>
    </recommendedName>
</protein>
<evidence type="ECO:0000256" key="7">
    <source>
        <dbReference type="ARBA" id="ARBA00022840"/>
    </source>
</evidence>
<evidence type="ECO:0000256" key="10">
    <source>
        <dbReference type="ARBA" id="ARBA00048954"/>
    </source>
</evidence>
<dbReference type="PANTHER" id="PTHR30153:SF2">
    <property type="entry name" value="REPLICATIVE DNA HELICASE"/>
    <property type="match status" value="1"/>
</dbReference>
<dbReference type="SUPFAM" id="SSF48024">
    <property type="entry name" value="N-terminal domain of DnaB helicase"/>
    <property type="match status" value="1"/>
</dbReference>
<dbReference type="InterPro" id="IPR007693">
    <property type="entry name" value="DNA_helicase_DnaB-like_N"/>
</dbReference>
<dbReference type="NCBIfam" id="TIGR00665">
    <property type="entry name" value="DnaB"/>
    <property type="match status" value="1"/>
</dbReference>
<evidence type="ECO:0000256" key="6">
    <source>
        <dbReference type="ARBA" id="ARBA00022806"/>
    </source>
</evidence>
<evidence type="ECO:0000256" key="9">
    <source>
        <dbReference type="ARBA" id="ARBA00023235"/>
    </source>
</evidence>
<evidence type="ECO:0000256" key="1">
    <source>
        <dbReference type="ARBA" id="ARBA00008428"/>
    </source>
</evidence>
<keyword evidence="15" id="KW-1185">Reference proteome</keyword>
<reference evidence="14" key="1">
    <citation type="submission" date="2023-03" db="EMBL/GenBank/DDBJ databases">
        <title>MT1 and MT2 Draft Genomes of Novel Species.</title>
        <authorList>
            <person name="Venkateswaran K."/>
        </authorList>
    </citation>
    <scope>NUCLEOTIDE SEQUENCE</scope>
    <source>
        <strain evidence="14">F6_3S_P_1C</strain>
    </source>
</reference>
<evidence type="ECO:0000256" key="2">
    <source>
        <dbReference type="ARBA" id="ARBA00022515"/>
    </source>
</evidence>
<dbReference type="Gene3D" id="3.40.50.300">
    <property type="entry name" value="P-loop containing nucleotide triphosphate hydrolases"/>
    <property type="match status" value="1"/>
</dbReference>
<organism evidence="14 15">
    <name type="scientific">Paenibacillus vandeheii</name>
    <dbReference type="NCBI Taxonomy" id="3035917"/>
    <lineage>
        <taxon>Bacteria</taxon>
        <taxon>Bacillati</taxon>
        <taxon>Bacillota</taxon>
        <taxon>Bacilli</taxon>
        <taxon>Bacillales</taxon>
        <taxon>Paenibacillaceae</taxon>
        <taxon>Paenibacillus</taxon>
    </lineage>
</organism>
<dbReference type="Proteomes" id="UP001174205">
    <property type="component" value="Unassembled WGS sequence"/>
</dbReference>
<evidence type="ECO:0000256" key="4">
    <source>
        <dbReference type="ARBA" id="ARBA00022741"/>
    </source>
</evidence>
<keyword evidence="6 12" id="KW-0347">Helicase</keyword>
<proteinExistence type="inferred from homology"/>
<dbReference type="Pfam" id="PF00772">
    <property type="entry name" value="DnaB"/>
    <property type="match status" value="1"/>
</dbReference>
<evidence type="ECO:0000256" key="5">
    <source>
        <dbReference type="ARBA" id="ARBA00022801"/>
    </source>
</evidence>
<dbReference type="Gene3D" id="1.10.860.10">
    <property type="entry name" value="DNAb Helicase, Chain A"/>
    <property type="match status" value="1"/>
</dbReference>
<dbReference type="InterPro" id="IPR007692">
    <property type="entry name" value="DNA_helicase_DnaB"/>
</dbReference>
<dbReference type="InterPro" id="IPR016136">
    <property type="entry name" value="DNA_helicase_N/primase_C"/>
</dbReference>
<comment type="catalytic activity">
    <reaction evidence="10 12">
        <text>ATP + H2O = ADP + phosphate + H(+)</text>
        <dbReference type="Rhea" id="RHEA:13065"/>
        <dbReference type="ChEBI" id="CHEBI:15377"/>
        <dbReference type="ChEBI" id="CHEBI:15378"/>
        <dbReference type="ChEBI" id="CHEBI:30616"/>
        <dbReference type="ChEBI" id="CHEBI:43474"/>
        <dbReference type="ChEBI" id="CHEBI:456216"/>
        <dbReference type="EC" id="5.6.2.3"/>
    </reaction>
</comment>
<evidence type="ECO:0000256" key="8">
    <source>
        <dbReference type="ARBA" id="ARBA00023125"/>
    </source>
</evidence>
<keyword evidence="3 12" id="KW-0235">DNA replication</keyword>
<keyword evidence="8 12" id="KW-0238">DNA-binding</keyword>
<evidence type="ECO:0000256" key="3">
    <source>
        <dbReference type="ARBA" id="ARBA00022705"/>
    </source>
</evidence>
<keyword evidence="2 12" id="KW-0639">Primosome</keyword>
<dbReference type="InterPro" id="IPR036185">
    <property type="entry name" value="DNA_heli_DnaB-like_N_sf"/>
</dbReference>
<dbReference type="GO" id="GO:0003678">
    <property type="term" value="F:DNA helicase activity"/>
    <property type="evidence" value="ECO:0007669"/>
    <property type="project" value="UniProtKB-EC"/>
</dbReference>
<dbReference type="GO" id="GO:0016787">
    <property type="term" value="F:hydrolase activity"/>
    <property type="evidence" value="ECO:0007669"/>
    <property type="project" value="UniProtKB-KW"/>
</dbReference>
<feature type="domain" description="SF4 helicase" evidence="13">
    <location>
        <begin position="172"/>
        <end position="436"/>
    </location>
</feature>
<accession>A0ABT8J4L7</accession>
<dbReference type="InterPro" id="IPR027417">
    <property type="entry name" value="P-loop_NTPase"/>
</dbReference>
<keyword evidence="9" id="KW-0413">Isomerase</keyword>
<comment type="similarity">
    <text evidence="1 12">Belongs to the helicase family. DnaB subfamily.</text>
</comment>
<gene>
    <name evidence="14" type="primary">dnaB</name>
    <name evidence="14" type="ORF">P5G61_02175</name>
</gene>
<evidence type="ECO:0000259" key="13">
    <source>
        <dbReference type="PROSITE" id="PS51199"/>
    </source>
</evidence>
<evidence type="ECO:0000256" key="11">
    <source>
        <dbReference type="NCBIfam" id="TIGR00665"/>
    </source>
</evidence>
<evidence type="ECO:0000313" key="15">
    <source>
        <dbReference type="Proteomes" id="UP001174205"/>
    </source>
</evidence>